<dbReference type="SUPFAM" id="SSF51430">
    <property type="entry name" value="NAD(P)-linked oxidoreductase"/>
    <property type="match status" value="2"/>
</dbReference>
<dbReference type="PRINTS" id="PR00069">
    <property type="entry name" value="ALDKETRDTASE"/>
</dbReference>
<dbReference type="InterPro" id="IPR023210">
    <property type="entry name" value="NADP_OxRdtase_dom"/>
</dbReference>
<dbReference type="EMBL" id="JAAGAX010000008">
    <property type="protein sequence ID" value="KAF2307049.1"/>
    <property type="molecule type" value="Genomic_DNA"/>
</dbReference>
<evidence type="ECO:0000259" key="2">
    <source>
        <dbReference type="Pfam" id="PF00248"/>
    </source>
</evidence>
<evidence type="ECO:0000256" key="1">
    <source>
        <dbReference type="ARBA" id="ARBA00023002"/>
    </source>
</evidence>
<dbReference type="FunFam" id="3.20.20.100:FF:000014">
    <property type="entry name" value="NAD(P)-linked oxidoreductase superfamily protein"/>
    <property type="match status" value="1"/>
</dbReference>
<accession>A0A6A6M521</accession>
<organism evidence="3 4">
    <name type="scientific">Hevea brasiliensis</name>
    <name type="common">Para rubber tree</name>
    <name type="synonym">Siphonia brasiliensis</name>
    <dbReference type="NCBI Taxonomy" id="3981"/>
    <lineage>
        <taxon>Eukaryota</taxon>
        <taxon>Viridiplantae</taxon>
        <taxon>Streptophyta</taxon>
        <taxon>Embryophyta</taxon>
        <taxon>Tracheophyta</taxon>
        <taxon>Spermatophyta</taxon>
        <taxon>Magnoliopsida</taxon>
        <taxon>eudicotyledons</taxon>
        <taxon>Gunneridae</taxon>
        <taxon>Pentapetalae</taxon>
        <taxon>rosids</taxon>
        <taxon>fabids</taxon>
        <taxon>Malpighiales</taxon>
        <taxon>Euphorbiaceae</taxon>
        <taxon>Crotonoideae</taxon>
        <taxon>Micrandreae</taxon>
        <taxon>Hevea</taxon>
    </lineage>
</organism>
<proteinExistence type="predicted"/>
<dbReference type="GO" id="GO:0044550">
    <property type="term" value="P:secondary metabolite biosynthetic process"/>
    <property type="evidence" value="ECO:0007669"/>
    <property type="project" value="UniProtKB-ARBA"/>
</dbReference>
<dbReference type="InterPro" id="IPR044497">
    <property type="entry name" value="AKR4A/B"/>
</dbReference>
<feature type="domain" description="NADP-dependent oxidoreductase" evidence="2">
    <location>
        <begin position="206"/>
        <end position="469"/>
    </location>
</feature>
<dbReference type="Proteomes" id="UP000467840">
    <property type="component" value="Chromosome 9"/>
</dbReference>
<dbReference type="InterPro" id="IPR018170">
    <property type="entry name" value="Aldo/ket_reductase_CS"/>
</dbReference>
<keyword evidence="1" id="KW-0560">Oxidoreductase</keyword>
<dbReference type="Pfam" id="PF00248">
    <property type="entry name" value="Aldo_ket_red"/>
    <property type="match status" value="2"/>
</dbReference>
<dbReference type="AlphaFoldDB" id="A0A6A6M521"/>
<gene>
    <name evidence="3" type="ORF">GH714_024528</name>
</gene>
<sequence length="505" mass="56230">MGLGTAADPFIESAMKAAILDAISLGYRHFDTASMYGSENVLGEAIAEAFKLGLIASRQELFITSKLWCSDAHSDRVVTALNNSLSSKPGRYEYPMPKEELQPMDYKSVWAAVEECQRLGLTKSIGVSNFSCKKLETILASATIPPSVNQVELSPDGNREAFRIFSNSGQVDQMETQATKIPQVKLRSSSGNRDMPVIGLGTAADPFIESAMRAAILDSISLGYRHFDTAAVYGSEKVLGEAIAEALKLGLIGSRQELFITSKLWPTDAHGDLVIPALNNSLRKLQLEYLDLYLIHEPISSKPGKYEFEIPKEELQPMDYKSVWAAMEECQRLGLTKSIGVSNFSCKKLETIFASATIPPSVNQVELSPVWQQKKLIEFCKTHNVVVTAYSPLGAKGTNWGSNLVMDNQVLKEIAEKHGKTVAQVALRWIIEQGITLVVKSYKKERLKENMEIFEWELSKEDKDKISQIPQQRLRLKEEYVSLMDRSSPSKSFGMESFNVKHMKI</sequence>
<protein>
    <recommendedName>
        <fullName evidence="2">NADP-dependent oxidoreductase domain-containing protein</fullName>
    </recommendedName>
</protein>
<feature type="domain" description="NADP-dependent oxidoreductase" evidence="2">
    <location>
        <begin position="2"/>
        <end position="155"/>
    </location>
</feature>
<reference evidence="3 4" key="1">
    <citation type="journal article" date="2020" name="Mol. Plant">
        <title>The Chromosome-Based Rubber Tree Genome Provides New Insights into Spurge Genome Evolution and Rubber Biosynthesis.</title>
        <authorList>
            <person name="Liu J."/>
            <person name="Shi C."/>
            <person name="Shi C.C."/>
            <person name="Li W."/>
            <person name="Zhang Q.J."/>
            <person name="Zhang Y."/>
            <person name="Li K."/>
            <person name="Lu H.F."/>
            <person name="Shi C."/>
            <person name="Zhu S.T."/>
            <person name="Xiao Z.Y."/>
            <person name="Nan H."/>
            <person name="Yue Y."/>
            <person name="Zhu X.G."/>
            <person name="Wu Y."/>
            <person name="Hong X.N."/>
            <person name="Fan G.Y."/>
            <person name="Tong Y."/>
            <person name="Zhang D."/>
            <person name="Mao C.L."/>
            <person name="Liu Y.L."/>
            <person name="Hao S.J."/>
            <person name="Liu W.Q."/>
            <person name="Lv M.Q."/>
            <person name="Zhang H.B."/>
            <person name="Liu Y."/>
            <person name="Hu-Tang G.R."/>
            <person name="Wang J.P."/>
            <person name="Wang J.H."/>
            <person name="Sun Y.H."/>
            <person name="Ni S.B."/>
            <person name="Chen W.B."/>
            <person name="Zhang X.C."/>
            <person name="Jiao Y.N."/>
            <person name="Eichler E.E."/>
            <person name="Li G.H."/>
            <person name="Liu X."/>
            <person name="Gao L.Z."/>
        </authorList>
    </citation>
    <scope>NUCLEOTIDE SEQUENCE [LARGE SCALE GENOMIC DNA]</scope>
    <source>
        <strain evidence="4">cv. GT1</strain>
        <tissue evidence="3">Leaf</tissue>
    </source>
</reference>
<keyword evidence="4" id="KW-1185">Reference proteome</keyword>
<evidence type="ECO:0000313" key="3">
    <source>
        <dbReference type="EMBL" id="KAF2307049.1"/>
    </source>
</evidence>
<dbReference type="GO" id="GO:0016616">
    <property type="term" value="F:oxidoreductase activity, acting on the CH-OH group of donors, NAD or NADP as acceptor"/>
    <property type="evidence" value="ECO:0007669"/>
    <property type="project" value="InterPro"/>
</dbReference>
<dbReference type="PROSITE" id="PS00063">
    <property type="entry name" value="ALDOKETO_REDUCTASE_3"/>
    <property type="match status" value="1"/>
</dbReference>
<dbReference type="Gene3D" id="3.20.20.100">
    <property type="entry name" value="NADP-dependent oxidoreductase domain"/>
    <property type="match status" value="2"/>
</dbReference>
<dbReference type="InterPro" id="IPR036812">
    <property type="entry name" value="NAD(P)_OxRdtase_dom_sf"/>
</dbReference>
<dbReference type="InterPro" id="IPR020471">
    <property type="entry name" value="AKR"/>
</dbReference>
<dbReference type="PROSITE" id="PS00798">
    <property type="entry name" value="ALDOKETO_REDUCTASE_1"/>
    <property type="match status" value="2"/>
</dbReference>
<dbReference type="PANTHER" id="PTHR11732">
    <property type="entry name" value="ALDO/KETO REDUCTASE"/>
    <property type="match status" value="1"/>
</dbReference>
<dbReference type="CDD" id="cd19124">
    <property type="entry name" value="AKR_AKR4A_4B"/>
    <property type="match status" value="1"/>
</dbReference>
<evidence type="ECO:0000313" key="4">
    <source>
        <dbReference type="Proteomes" id="UP000467840"/>
    </source>
</evidence>
<dbReference type="PROSITE" id="PS00062">
    <property type="entry name" value="ALDOKETO_REDUCTASE_2"/>
    <property type="match status" value="2"/>
</dbReference>
<name>A0A6A6M521_HEVBR</name>
<comment type="caution">
    <text evidence="3">The sequence shown here is derived from an EMBL/GenBank/DDBJ whole genome shotgun (WGS) entry which is preliminary data.</text>
</comment>